<feature type="domain" description="DUF4246" evidence="1">
    <location>
        <begin position="15"/>
        <end position="179"/>
    </location>
</feature>
<dbReference type="AlphaFoldDB" id="A0A5C2RRE6"/>
<proteinExistence type="predicted"/>
<dbReference type="InterPro" id="IPR049192">
    <property type="entry name" value="DUF4246_C"/>
</dbReference>
<reference evidence="2" key="1">
    <citation type="journal article" date="2018" name="Genome Biol. Evol.">
        <title>Genomics and development of Lentinus tigrinus, a white-rot wood-decaying mushroom with dimorphic fruiting bodies.</title>
        <authorList>
            <person name="Wu B."/>
            <person name="Xu Z."/>
            <person name="Knudson A."/>
            <person name="Carlson A."/>
            <person name="Chen N."/>
            <person name="Kovaka S."/>
            <person name="LaButti K."/>
            <person name="Lipzen A."/>
            <person name="Pennachio C."/>
            <person name="Riley R."/>
            <person name="Schakwitz W."/>
            <person name="Umezawa K."/>
            <person name="Ohm R.A."/>
            <person name="Grigoriev I.V."/>
            <person name="Nagy L.G."/>
            <person name="Gibbons J."/>
            <person name="Hibbett D."/>
        </authorList>
    </citation>
    <scope>NUCLEOTIDE SEQUENCE [LARGE SCALE GENOMIC DNA]</scope>
    <source>
        <strain evidence="2">ALCF2SS1-6</strain>
    </source>
</reference>
<dbReference type="OrthoDB" id="415532at2759"/>
<evidence type="ECO:0000259" key="1">
    <source>
        <dbReference type="Pfam" id="PF14033"/>
    </source>
</evidence>
<dbReference type="Proteomes" id="UP000313359">
    <property type="component" value="Unassembled WGS sequence"/>
</dbReference>
<sequence length="244" mass="27893">MPFTPPAPSNRVQYSLKGRTLQVIVKLANIVLTPSNPRYPGGSWHVEGIANESIVATGLYYYACAIITESRLDFRVTVGTEDGPGIEMRYEQYDYRGYMVAYGVGHEHALNQPVGHVVAEEDKCVAFPNVYQHRVDAFELVDKTRPGCRKILCFFLVNPVIEILSTTHVPPQQEDWSMDELEKAPAMQNLPAELFEMVAEYVKPGVMSREKAEEHRAELIMERMGFIVEQREKVYELKFYMCEH</sequence>
<accession>A0A5C2RRE6</accession>
<gene>
    <name evidence="2" type="ORF">L227DRAFT_616688</name>
</gene>
<dbReference type="InterPro" id="IPR025340">
    <property type="entry name" value="DUF4246"/>
</dbReference>
<dbReference type="STRING" id="1328759.A0A5C2RRE6"/>
<name>A0A5C2RRE6_9APHY</name>
<keyword evidence="3" id="KW-1185">Reference proteome</keyword>
<dbReference type="EMBL" id="ML122314">
    <property type="protein sequence ID" value="RPD53884.1"/>
    <property type="molecule type" value="Genomic_DNA"/>
</dbReference>
<dbReference type="Pfam" id="PF14033">
    <property type="entry name" value="DUF4246"/>
    <property type="match status" value="1"/>
</dbReference>
<protein>
    <recommendedName>
        <fullName evidence="1">DUF4246 domain-containing protein</fullName>
    </recommendedName>
</protein>
<dbReference type="PANTHER" id="PTHR33119">
    <property type="entry name" value="IFI3P"/>
    <property type="match status" value="1"/>
</dbReference>
<evidence type="ECO:0000313" key="2">
    <source>
        <dbReference type="EMBL" id="RPD53884.1"/>
    </source>
</evidence>
<dbReference type="PANTHER" id="PTHR33119:SF1">
    <property type="entry name" value="FE2OG DIOXYGENASE DOMAIN-CONTAINING PROTEIN"/>
    <property type="match status" value="1"/>
</dbReference>
<organism evidence="2 3">
    <name type="scientific">Lentinus tigrinus ALCF2SS1-6</name>
    <dbReference type="NCBI Taxonomy" id="1328759"/>
    <lineage>
        <taxon>Eukaryota</taxon>
        <taxon>Fungi</taxon>
        <taxon>Dikarya</taxon>
        <taxon>Basidiomycota</taxon>
        <taxon>Agaricomycotina</taxon>
        <taxon>Agaricomycetes</taxon>
        <taxon>Polyporales</taxon>
        <taxon>Polyporaceae</taxon>
        <taxon>Lentinus</taxon>
    </lineage>
</organism>
<evidence type="ECO:0000313" key="3">
    <source>
        <dbReference type="Proteomes" id="UP000313359"/>
    </source>
</evidence>